<accession>A0AAD5RBE1</accession>
<evidence type="ECO:0000256" key="6">
    <source>
        <dbReference type="ARBA" id="ARBA00035673"/>
    </source>
</evidence>
<dbReference type="Proteomes" id="UP001196413">
    <property type="component" value="Unassembled WGS sequence"/>
</dbReference>
<evidence type="ECO:0000256" key="2">
    <source>
        <dbReference type="ARBA" id="ARBA00007375"/>
    </source>
</evidence>
<evidence type="ECO:0000256" key="5">
    <source>
        <dbReference type="ARBA" id="ARBA00023136"/>
    </source>
</evidence>
<feature type="signal peptide" evidence="10">
    <location>
        <begin position="1"/>
        <end position="21"/>
    </location>
</feature>
<dbReference type="GO" id="GO:0016020">
    <property type="term" value="C:membrane"/>
    <property type="evidence" value="ECO:0007669"/>
    <property type="project" value="UniProtKB-SubCell"/>
</dbReference>
<dbReference type="PANTHER" id="PTHR31885:SF6">
    <property type="entry name" value="GH04784P"/>
    <property type="match status" value="1"/>
</dbReference>
<dbReference type="EC" id="3.3.2.2" evidence="6"/>
<dbReference type="Pfam" id="PF07947">
    <property type="entry name" value="YhhN"/>
    <property type="match status" value="1"/>
</dbReference>
<evidence type="ECO:0000256" key="4">
    <source>
        <dbReference type="ARBA" id="ARBA00022989"/>
    </source>
</evidence>
<dbReference type="PANTHER" id="PTHR31885">
    <property type="entry name" value="GH04784P"/>
    <property type="match status" value="1"/>
</dbReference>
<feature type="transmembrane region" description="Helical" evidence="9">
    <location>
        <begin position="109"/>
        <end position="131"/>
    </location>
</feature>
<dbReference type="GO" id="GO:0047408">
    <property type="term" value="F:alkenylglycerophosphocholine hydrolase activity"/>
    <property type="evidence" value="ECO:0007669"/>
    <property type="project" value="UniProtKB-EC"/>
</dbReference>
<feature type="transmembrane region" description="Helical" evidence="9">
    <location>
        <begin position="79"/>
        <end position="103"/>
    </location>
</feature>
<organism evidence="11 12">
    <name type="scientific">Parelaphostrongylus tenuis</name>
    <name type="common">Meningeal worm</name>
    <dbReference type="NCBI Taxonomy" id="148309"/>
    <lineage>
        <taxon>Eukaryota</taxon>
        <taxon>Metazoa</taxon>
        <taxon>Ecdysozoa</taxon>
        <taxon>Nematoda</taxon>
        <taxon>Chromadorea</taxon>
        <taxon>Rhabditida</taxon>
        <taxon>Rhabditina</taxon>
        <taxon>Rhabditomorpha</taxon>
        <taxon>Strongyloidea</taxon>
        <taxon>Metastrongylidae</taxon>
        <taxon>Parelaphostrongylus</taxon>
    </lineage>
</organism>
<evidence type="ECO:0000256" key="9">
    <source>
        <dbReference type="SAM" id="Phobius"/>
    </source>
</evidence>
<evidence type="ECO:0000256" key="3">
    <source>
        <dbReference type="ARBA" id="ARBA00022692"/>
    </source>
</evidence>
<reference evidence="11" key="1">
    <citation type="submission" date="2021-06" db="EMBL/GenBank/DDBJ databases">
        <title>Parelaphostrongylus tenuis whole genome reference sequence.</title>
        <authorList>
            <person name="Garwood T.J."/>
            <person name="Larsen P.A."/>
            <person name="Fountain-Jones N.M."/>
            <person name="Garbe J.R."/>
            <person name="Macchietto M.G."/>
            <person name="Kania S.A."/>
            <person name="Gerhold R.W."/>
            <person name="Richards J.E."/>
            <person name="Wolf T.M."/>
        </authorList>
    </citation>
    <scope>NUCLEOTIDE SEQUENCE</scope>
    <source>
        <strain evidence="11">MNPRO001-30</strain>
        <tissue evidence="11">Meninges</tissue>
    </source>
</reference>
<keyword evidence="4 9" id="KW-1133">Transmembrane helix</keyword>
<keyword evidence="12" id="KW-1185">Reference proteome</keyword>
<feature type="transmembrane region" description="Helical" evidence="9">
    <location>
        <begin position="170"/>
        <end position="191"/>
    </location>
</feature>
<dbReference type="AlphaFoldDB" id="A0AAD5RBE1"/>
<keyword evidence="5 9" id="KW-0472">Membrane</keyword>
<keyword evidence="10" id="KW-0732">Signal</keyword>
<comment type="catalytic activity">
    <reaction evidence="8">
        <text>a 1-O-(1Z-alkenyl)-sn-glycero-3-phosphocholine + H2O = a 2,3-saturated aldehyde + sn-glycerol 3-phosphocholine</text>
        <dbReference type="Rhea" id="RHEA:22544"/>
        <dbReference type="ChEBI" id="CHEBI:15377"/>
        <dbReference type="ChEBI" id="CHEBI:16870"/>
        <dbReference type="ChEBI" id="CHEBI:73359"/>
        <dbReference type="ChEBI" id="CHEBI:77287"/>
        <dbReference type="EC" id="3.3.2.2"/>
    </reaction>
</comment>
<evidence type="ECO:0000256" key="10">
    <source>
        <dbReference type="SAM" id="SignalP"/>
    </source>
</evidence>
<protein>
    <recommendedName>
        <fullName evidence="6">lysoplasmalogenase</fullName>
        <ecNumber evidence="6">3.3.2.2</ecNumber>
    </recommendedName>
</protein>
<comment type="catalytic activity">
    <reaction evidence="7">
        <text>a 1-O-(1Z-alkenyl)-sn-glycero-3-phosphoethanolamine + H2O = a 2,3-saturated aldehyde + sn-glycero-3-phosphoethanolamine</text>
        <dbReference type="Rhea" id="RHEA:16905"/>
        <dbReference type="ChEBI" id="CHEBI:15377"/>
        <dbReference type="ChEBI" id="CHEBI:73359"/>
        <dbReference type="ChEBI" id="CHEBI:77288"/>
        <dbReference type="ChEBI" id="CHEBI:143890"/>
        <dbReference type="EC" id="3.3.2.2"/>
    </reaction>
</comment>
<keyword evidence="3 9" id="KW-0812">Transmembrane</keyword>
<comment type="caution">
    <text evidence="11">The sequence shown here is derived from an EMBL/GenBank/DDBJ whole genome shotgun (WGS) entry which is preliminary data.</text>
</comment>
<feature type="transmembrane region" description="Helical" evidence="9">
    <location>
        <begin position="45"/>
        <end position="67"/>
    </location>
</feature>
<evidence type="ECO:0000256" key="7">
    <source>
        <dbReference type="ARBA" id="ARBA00049458"/>
    </source>
</evidence>
<feature type="chain" id="PRO_5042258707" description="lysoplasmalogenase" evidence="10">
    <location>
        <begin position="22"/>
        <end position="202"/>
    </location>
</feature>
<evidence type="ECO:0000313" key="11">
    <source>
        <dbReference type="EMBL" id="KAJ1373074.1"/>
    </source>
</evidence>
<proteinExistence type="inferred from homology"/>
<gene>
    <name evidence="11" type="ORF">KIN20_035405</name>
</gene>
<evidence type="ECO:0000313" key="12">
    <source>
        <dbReference type="Proteomes" id="UP001196413"/>
    </source>
</evidence>
<evidence type="ECO:0000256" key="8">
    <source>
        <dbReference type="ARBA" id="ARBA00049560"/>
    </source>
</evidence>
<evidence type="ECO:0000256" key="1">
    <source>
        <dbReference type="ARBA" id="ARBA00004141"/>
    </source>
</evidence>
<name>A0AAD5RBE1_PARTN</name>
<dbReference type="EMBL" id="JAHQIW010007224">
    <property type="protein sequence ID" value="KAJ1373074.1"/>
    <property type="molecule type" value="Genomic_DNA"/>
</dbReference>
<dbReference type="InterPro" id="IPR012506">
    <property type="entry name" value="TMEM86B-like"/>
</dbReference>
<sequence length="202" mass="22401">MYPVWKVIPIIFLTTFAAVDGGGLPTPERIMCALGLLFGGVGDVLIGLSHEGIVPGAVAFGIGHFFYMTRFFSRPTKVYWPLLVITSVWGLIIGLVCLFPMFYEHPFAVTIMALYAVILSTCLTISGSQYINRQKGDNKEGLLLQYIGFLMFYISDSVLIMSHTGHKLPFSQLIILGTYFTAQYLILCGNIHTGLHVKVIRD</sequence>
<feature type="transmembrane region" description="Helical" evidence="9">
    <location>
        <begin position="143"/>
        <end position="164"/>
    </location>
</feature>
<comment type="subcellular location">
    <subcellularLocation>
        <location evidence="1">Membrane</location>
        <topology evidence="1">Multi-pass membrane protein</topology>
    </subcellularLocation>
</comment>
<comment type="similarity">
    <text evidence="2">Belongs to the TMEM86 family.</text>
</comment>